<evidence type="ECO:0000313" key="2">
    <source>
        <dbReference type="EMBL" id="KAE9537968.1"/>
    </source>
</evidence>
<keyword evidence="1" id="KW-0812">Transmembrane</keyword>
<evidence type="ECO:0000313" key="3">
    <source>
        <dbReference type="Proteomes" id="UP000475862"/>
    </source>
</evidence>
<reference evidence="2 3" key="1">
    <citation type="submission" date="2019-08" db="EMBL/GenBank/DDBJ databases">
        <title>The genome of the soybean aphid Biotype 1, its phylome, world population structure and adaptation to the North American continent.</title>
        <authorList>
            <person name="Giordano R."/>
            <person name="Donthu R.K."/>
            <person name="Hernandez A.G."/>
            <person name="Wright C.L."/>
            <person name="Zimin A.V."/>
        </authorList>
    </citation>
    <scope>NUCLEOTIDE SEQUENCE [LARGE SCALE GENOMIC DNA]</scope>
    <source>
        <tissue evidence="2">Whole aphids</tissue>
    </source>
</reference>
<dbReference type="Proteomes" id="UP000475862">
    <property type="component" value="Unassembled WGS sequence"/>
</dbReference>
<dbReference type="AlphaFoldDB" id="A0A6G0TSB7"/>
<keyword evidence="3" id="KW-1185">Reference proteome</keyword>
<evidence type="ECO:0000256" key="1">
    <source>
        <dbReference type="SAM" id="Phobius"/>
    </source>
</evidence>
<accession>A0A6G0TSB7</accession>
<feature type="transmembrane region" description="Helical" evidence="1">
    <location>
        <begin position="183"/>
        <end position="200"/>
    </location>
</feature>
<gene>
    <name evidence="2" type="ORF">AGLY_005940</name>
</gene>
<feature type="transmembrane region" description="Helical" evidence="1">
    <location>
        <begin position="119"/>
        <end position="138"/>
    </location>
</feature>
<keyword evidence="1" id="KW-0472">Membrane</keyword>
<keyword evidence="1" id="KW-1133">Transmembrane helix</keyword>
<dbReference type="EMBL" id="VYZN01000017">
    <property type="protein sequence ID" value="KAE9537968.1"/>
    <property type="molecule type" value="Genomic_DNA"/>
</dbReference>
<organism evidence="2 3">
    <name type="scientific">Aphis glycines</name>
    <name type="common">Soybean aphid</name>
    <dbReference type="NCBI Taxonomy" id="307491"/>
    <lineage>
        <taxon>Eukaryota</taxon>
        <taxon>Metazoa</taxon>
        <taxon>Ecdysozoa</taxon>
        <taxon>Arthropoda</taxon>
        <taxon>Hexapoda</taxon>
        <taxon>Insecta</taxon>
        <taxon>Pterygota</taxon>
        <taxon>Neoptera</taxon>
        <taxon>Paraneoptera</taxon>
        <taxon>Hemiptera</taxon>
        <taxon>Sternorrhyncha</taxon>
        <taxon>Aphidomorpha</taxon>
        <taxon>Aphidoidea</taxon>
        <taxon>Aphididae</taxon>
        <taxon>Aphidini</taxon>
        <taxon>Aphis</taxon>
        <taxon>Aphis</taxon>
    </lineage>
</organism>
<sequence>MSMTLNYSRPCPPFVIMITTILTSKQISLIHELLTLHVQFVNAPNYNMTYKMFPFLKTRQLRVNGYGKIILYKSIKISNTCCGPTSRVFVLYSTLNLNKQFIYKFKVEYIFKTMVDNTVLVLNILTNVYKVLPILFFYPCIHPTLFNFSLHKIGSCFGNTKNCVSYTVINCTVLLTKSYSKPFFNYTLFIHMMYHIWLLINSIKDQIKRTIVICNNIFNTINMSIVNIHKVHSYDGLFLLGLY</sequence>
<comment type="caution">
    <text evidence="2">The sequence shown here is derived from an EMBL/GenBank/DDBJ whole genome shotgun (WGS) entry which is preliminary data.</text>
</comment>
<protein>
    <submittedName>
        <fullName evidence="2">Uncharacterized protein</fullName>
    </submittedName>
</protein>
<name>A0A6G0TSB7_APHGL</name>
<proteinExistence type="predicted"/>